<organism evidence="2 3">
    <name type="scientific">Marasmiellus scandens</name>
    <dbReference type="NCBI Taxonomy" id="2682957"/>
    <lineage>
        <taxon>Eukaryota</taxon>
        <taxon>Fungi</taxon>
        <taxon>Dikarya</taxon>
        <taxon>Basidiomycota</taxon>
        <taxon>Agaricomycotina</taxon>
        <taxon>Agaricomycetes</taxon>
        <taxon>Agaricomycetidae</taxon>
        <taxon>Agaricales</taxon>
        <taxon>Marasmiineae</taxon>
        <taxon>Omphalotaceae</taxon>
        <taxon>Marasmiellus</taxon>
    </lineage>
</organism>
<dbReference type="Proteomes" id="UP001498398">
    <property type="component" value="Unassembled WGS sequence"/>
</dbReference>
<name>A0ABR1INS5_9AGAR</name>
<keyword evidence="1" id="KW-0732">Signal</keyword>
<accession>A0ABR1INS5</accession>
<gene>
    <name evidence="2" type="ORF">VKT23_019692</name>
</gene>
<protein>
    <submittedName>
        <fullName evidence="2">Uncharacterized protein</fullName>
    </submittedName>
</protein>
<comment type="caution">
    <text evidence="2">The sequence shown here is derived from an EMBL/GenBank/DDBJ whole genome shotgun (WGS) entry which is preliminary data.</text>
</comment>
<dbReference type="EMBL" id="JBANRG010000107">
    <property type="protein sequence ID" value="KAK7435431.1"/>
    <property type="molecule type" value="Genomic_DNA"/>
</dbReference>
<evidence type="ECO:0000313" key="2">
    <source>
        <dbReference type="EMBL" id="KAK7435431.1"/>
    </source>
</evidence>
<feature type="signal peptide" evidence="1">
    <location>
        <begin position="1"/>
        <end position="19"/>
    </location>
</feature>
<sequence>MPPPVVAILGLLLSGSNLACNAVGVWDIANRVKKDRADALPSSNYLPSIPPPPPAEDRLEAIQRHSRQFLSESWSILSEFGEQFGLEKYQIFLKYYRELRAHYHKAHESPLSREEMQHVFENVLKQSSFFHNELLRESDLIRTQQAMQRIEEMKAVSALSTKLAHEDLSASDDSMLDSDLD</sequence>
<keyword evidence="3" id="KW-1185">Reference proteome</keyword>
<evidence type="ECO:0000313" key="3">
    <source>
        <dbReference type="Proteomes" id="UP001498398"/>
    </source>
</evidence>
<proteinExistence type="predicted"/>
<feature type="chain" id="PRO_5047128182" evidence="1">
    <location>
        <begin position="20"/>
        <end position="181"/>
    </location>
</feature>
<reference evidence="2 3" key="1">
    <citation type="submission" date="2024-01" db="EMBL/GenBank/DDBJ databases">
        <title>A draft genome for the cacao thread blight pathogen Marasmiellus scandens.</title>
        <authorList>
            <person name="Baruah I.K."/>
            <person name="Leung J."/>
            <person name="Bukari Y."/>
            <person name="Amoako-Attah I."/>
            <person name="Meinhardt L.W."/>
            <person name="Bailey B.A."/>
            <person name="Cohen S.P."/>
        </authorList>
    </citation>
    <scope>NUCLEOTIDE SEQUENCE [LARGE SCALE GENOMIC DNA]</scope>
    <source>
        <strain evidence="2 3">GH-19</strain>
    </source>
</reference>
<evidence type="ECO:0000256" key="1">
    <source>
        <dbReference type="SAM" id="SignalP"/>
    </source>
</evidence>